<sequence length="70" mass="7676">DGDHDTAPPSPPREYDTILSPTNNVQEQQRADNAGDLRDGRETSLSSDEGGDDIQILAGRQKEKRPQSTQ</sequence>
<evidence type="ECO:0000256" key="1">
    <source>
        <dbReference type="SAM" id="MobiDB-lite"/>
    </source>
</evidence>
<feature type="compositionally biased region" description="Basic and acidic residues" evidence="1">
    <location>
        <begin position="60"/>
        <end position="70"/>
    </location>
</feature>
<dbReference type="EMBL" id="LXQA011190870">
    <property type="protein sequence ID" value="MCI88357.1"/>
    <property type="molecule type" value="Genomic_DNA"/>
</dbReference>
<proteinExistence type="predicted"/>
<dbReference type="AlphaFoldDB" id="A0A392VKC2"/>
<accession>A0A392VKC2</accession>
<feature type="compositionally biased region" description="Basic and acidic residues" evidence="1">
    <location>
        <begin position="29"/>
        <end position="42"/>
    </location>
</feature>
<dbReference type="Proteomes" id="UP000265520">
    <property type="component" value="Unassembled WGS sequence"/>
</dbReference>
<feature type="region of interest" description="Disordered" evidence="1">
    <location>
        <begin position="1"/>
        <end position="70"/>
    </location>
</feature>
<feature type="non-terminal residue" evidence="2">
    <location>
        <position position="1"/>
    </location>
</feature>
<reference evidence="2 3" key="1">
    <citation type="journal article" date="2018" name="Front. Plant Sci.">
        <title>Red Clover (Trifolium pratense) and Zigzag Clover (T. medium) - A Picture of Genomic Similarities and Differences.</title>
        <authorList>
            <person name="Dluhosova J."/>
            <person name="Istvanek J."/>
            <person name="Nedelnik J."/>
            <person name="Repkova J."/>
        </authorList>
    </citation>
    <scope>NUCLEOTIDE SEQUENCE [LARGE SCALE GENOMIC DNA]</scope>
    <source>
        <strain evidence="3">cv. 10/8</strain>
        <tissue evidence="2">Leaf</tissue>
    </source>
</reference>
<keyword evidence="3" id="KW-1185">Reference proteome</keyword>
<feature type="compositionally biased region" description="Polar residues" evidence="1">
    <location>
        <begin position="19"/>
        <end position="28"/>
    </location>
</feature>
<organism evidence="2 3">
    <name type="scientific">Trifolium medium</name>
    <dbReference type="NCBI Taxonomy" id="97028"/>
    <lineage>
        <taxon>Eukaryota</taxon>
        <taxon>Viridiplantae</taxon>
        <taxon>Streptophyta</taxon>
        <taxon>Embryophyta</taxon>
        <taxon>Tracheophyta</taxon>
        <taxon>Spermatophyta</taxon>
        <taxon>Magnoliopsida</taxon>
        <taxon>eudicotyledons</taxon>
        <taxon>Gunneridae</taxon>
        <taxon>Pentapetalae</taxon>
        <taxon>rosids</taxon>
        <taxon>fabids</taxon>
        <taxon>Fabales</taxon>
        <taxon>Fabaceae</taxon>
        <taxon>Papilionoideae</taxon>
        <taxon>50 kb inversion clade</taxon>
        <taxon>NPAAA clade</taxon>
        <taxon>Hologalegina</taxon>
        <taxon>IRL clade</taxon>
        <taxon>Trifolieae</taxon>
        <taxon>Trifolium</taxon>
    </lineage>
</organism>
<comment type="caution">
    <text evidence="2">The sequence shown here is derived from an EMBL/GenBank/DDBJ whole genome shotgun (WGS) entry which is preliminary data.</text>
</comment>
<protein>
    <submittedName>
        <fullName evidence="2">Uncharacterized protein</fullName>
    </submittedName>
</protein>
<evidence type="ECO:0000313" key="3">
    <source>
        <dbReference type="Proteomes" id="UP000265520"/>
    </source>
</evidence>
<feature type="non-terminal residue" evidence="2">
    <location>
        <position position="70"/>
    </location>
</feature>
<evidence type="ECO:0000313" key="2">
    <source>
        <dbReference type="EMBL" id="MCI88357.1"/>
    </source>
</evidence>
<name>A0A392VKC2_9FABA</name>